<dbReference type="Proteomes" id="UP000594681">
    <property type="component" value="Chromosome"/>
</dbReference>
<dbReference type="InterPro" id="IPR057972">
    <property type="entry name" value="Terminase_7"/>
</dbReference>
<reference evidence="2 3" key="1">
    <citation type="submission" date="2020-11" db="EMBL/GenBank/DDBJ databases">
        <title>Corynebacterium sp. ZJ-599.</title>
        <authorList>
            <person name="Zhou J."/>
        </authorList>
    </citation>
    <scope>NUCLEOTIDE SEQUENCE [LARGE SCALE GENOMIC DNA]</scope>
    <source>
        <strain evidence="2 3">ZJ-599</strain>
    </source>
</reference>
<evidence type="ECO:0000313" key="2">
    <source>
        <dbReference type="EMBL" id="QPK78277.1"/>
    </source>
</evidence>
<dbReference type="AlphaFoldDB" id="A0A7T0KD03"/>
<keyword evidence="3" id="KW-1185">Reference proteome</keyword>
<protein>
    <submittedName>
        <fullName evidence="2">Uncharacterized protein</fullName>
    </submittedName>
</protein>
<dbReference type="RefSeq" id="WP_165006379.1">
    <property type="nucleotide sequence ID" value="NZ_CP064954.1"/>
</dbReference>
<dbReference type="KEGG" id="cliz:G7Y31_06720"/>
<dbReference type="Pfam" id="PF25673">
    <property type="entry name" value="Terminase_7"/>
    <property type="match status" value="1"/>
</dbReference>
<organism evidence="2 3">
    <name type="scientific">Corynebacterium lizhenjunii</name>
    <dbReference type="NCBI Taxonomy" id="2709394"/>
    <lineage>
        <taxon>Bacteria</taxon>
        <taxon>Bacillati</taxon>
        <taxon>Actinomycetota</taxon>
        <taxon>Actinomycetes</taxon>
        <taxon>Mycobacteriales</taxon>
        <taxon>Corynebacteriaceae</taxon>
        <taxon>Corynebacterium</taxon>
    </lineage>
</organism>
<gene>
    <name evidence="2" type="ORF">G7Y31_06720</name>
</gene>
<evidence type="ECO:0000256" key="1">
    <source>
        <dbReference type="SAM" id="MobiDB-lite"/>
    </source>
</evidence>
<sequence length="137" mass="15226">MPGPPPNPNARRKNARPDWVALPPQGRTGKTPAWPLPGRAPRGWVALWRLPQAVMWEQLKFETQVGMYLLARNTAQDLLLAGEPNGALLSEVRQMEDRLGLSPMALKRLQWEIGGASPVSDDQDGVVIEANERFARL</sequence>
<accession>A0A7T0KD03</accession>
<dbReference type="EMBL" id="CP064954">
    <property type="protein sequence ID" value="QPK78277.1"/>
    <property type="molecule type" value="Genomic_DNA"/>
</dbReference>
<proteinExistence type="predicted"/>
<evidence type="ECO:0000313" key="3">
    <source>
        <dbReference type="Proteomes" id="UP000594681"/>
    </source>
</evidence>
<name>A0A7T0KD03_9CORY</name>
<feature type="region of interest" description="Disordered" evidence="1">
    <location>
        <begin position="1"/>
        <end position="36"/>
    </location>
</feature>